<proteinExistence type="predicted"/>
<accession>A0ABN9T0R1</accession>
<feature type="region of interest" description="Disordered" evidence="1">
    <location>
        <begin position="65"/>
        <end position="108"/>
    </location>
</feature>
<evidence type="ECO:0000313" key="3">
    <source>
        <dbReference type="Proteomes" id="UP001189429"/>
    </source>
</evidence>
<sequence length="165" mass="18948">ASPRRRRVEASQDAAPAEQSESGTFATPASARTERKAWDDRHHVVFSNHNLQKNVRSYFDRPREVDSFGERHDPPMRTSWRLESSTSEGASAKNPTISTALPPSSLARSVSTPDMVTIVNIERGSEFRDSQRKWNPRHHVVFNKDNPKLPPAQRDYFERPRPIMW</sequence>
<reference evidence="2" key="1">
    <citation type="submission" date="2023-10" db="EMBL/GenBank/DDBJ databases">
        <authorList>
            <person name="Chen Y."/>
            <person name="Shah S."/>
            <person name="Dougan E. K."/>
            <person name="Thang M."/>
            <person name="Chan C."/>
        </authorList>
    </citation>
    <scope>NUCLEOTIDE SEQUENCE [LARGE SCALE GENOMIC DNA]</scope>
</reference>
<dbReference type="EMBL" id="CAUYUJ010014223">
    <property type="protein sequence ID" value="CAK0838425.1"/>
    <property type="molecule type" value="Genomic_DNA"/>
</dbReference>
<name>A0ABN9T0R1_9DINO</name>
<evidence type="ECO:0000256" key="1">
    <source>
        <dbReference type="SAM" id="MobiDB-lite"/>
    </source>
</evidence>
<feature type="compositionally biased region" description="Polar residues" evidence="1">
    <location>
        <begin position="81"/>
        <end position="108"/>
    </location>
</feature>
<feature type="compositionally biased region" description="Basic and acidic residues" evidence="1">
    <location>
        <begin position="65"/>
        <end position="75"/>
    </location>
</feature>
<feature type="compositionally biased region" description="Basic and acidic residues" evidence="1">
    <location>
        <begin position="155"/>
        <end position="165"/>
    </location>
</feature>
<feature type="region of interest" description="Disordered" evidence="1">
    <location>
        <begin position="142"/>
        <end position="165"/>
    </location>
</feature>
<evidence type="ECO:0000313" key="2">
    <source>
        <dbReference type="EMBL" id="CAK0838425.1"/>
    </source>
</evidence>
<dbReference type="Proteomes" id="UP001189429">
    <property type="component" value="Unassembled WGS sequence"/>
</dbReference>
<feature type="non-terminal residue" evidence="2">
    <location>
        <position position="1"/>
    </location>
</feature>
<protein>
    <submittedName>
        <fullName evidence="2">Uncharacterized protein</fullName>
    </submittedName>
</protein>
<organism evidence="2 3">
    <name type="scientific">Prorocentrum cordatum</name>
    <dbReference type="NCBI Taxonomy" id="2364126"/>
    <lineage>
        <taxon>Eukaryota</taxon>
        <taxon>Sar</taxon>
        <taxon>Alveolata</taxon>
        <taxon>Dinophyceae</taxon>
        <taxon>Prorocentrales</taxon>
        <taxon>Prorocentraceae</taxon>
        <taxon>Prorocentrum</taxon>
    </lineage>
</organism>
<comment type="caution">
    <text evidence="2">The sequence shown here is derived from an EMBL/GenBank/DDBJ whole genome shotgun (WGS) entry which is preliminary data.</text>
</comment>
<gene>
    <name evidence="2" type="ORF">PCOR1329_LOCUS34377</name>
</gene>
<keyword evidence="3" id="KW-1185">Reference proteome</keyword>
<feature type="region of interest" description="Disordered" evidence="1">
    <location>
        <begin position="1"/>
        <end position="36"/>
    </location>
</feature>